<evidence type="ECO:0000313" key="2">
    <source>
        <dbReference type="EMBL" id="AFV90954.1"/>
    </source>
</evidence>
<dbReference type="PATRIC" id="fig|1171373.8.peg.3142"/>
<evidence type="ECO:0000256" key="1">
    <source>
        <dbReference type="SAM" id="SignalP"/>
    </source>
</evidence>
<evidence type="ECO:0000313" key="3">
    <source>
        <dbReference type="Proteomes" id="UP000000214"/>
    </source>
</evidence>
<dbReference type="eggNOG" id="ENOG50340UH">
    <property type="taxonomic scope" value="Bacteria"/>
</dbReference>
<gene>
    <name evidence="2" type="ordered locus">PACID_31940</name>
</gene>
<dbReference type="SUPFAM" id="SSF63825">
    <property type="entry name" value="YWTD domain"/>
    <property type="match status" value="1"/>
</dbReference>
<proteinExistence type="predicted"/>
<dbReference type="Proteomes" id="UP000000214">
    <property type="component" value="Chromosome"/>
</dbReference>
<organism evidence="2 3">
    <name type="scientific">Acidipropionibacterium acidipropionici (strain ATCC 4875 / DSM 20272 / JCM 6432 / NBRC 12425 / NCIMB 8070 / 4)</name>
    <name type="common">Propionibacterium acidipropionici</name>
    <dbReference type="NCBI Taxonomy" id="1171373"/>
    <lineage>
        <taxon>Bacteria</taxon>
        <taxon>Bacillati</taxon>
        <taxon>Actinomycetota</taxon>
        <taxon>Actinomycetes</taxon>
        <taxon>Propionibacteriales</taxon>
        <taxon>Propionibacteriaceae</taxon>
        <taxon>Acidipropionibacterium</taxon>
    </lineage>
</organism>
<dbReference type="KEGG" id="pbo:PACID_31940"/>
<keyword evidence="1" id="KW-0732">Signal</keyword>
<reference evidence="2 3" key="1">
    <citation type="journal article" date="2012" name="BMC Genomics">
        <title>The genome sequence of Propionibacterium acidipropionici provides insights into its biotechnological and industrial potential.</title>
        <authorList>
            <person name="Parizzi L.P."/>
            <person name="Grassi M.C."/>
            <person name="Llerena L.A."/>
            <person name="Carazzolle M.F."/>
            <person name="Queiroz V.L."/>
            <person name="Lunardi I."/>
            <person name="Zeidler A.F."/>
            <person name="Teixeira P.J."/>
            <person name="Mieczkowski P."/>
            <person name="Rincones J."/>
            <person name="Pereira G.A."/>
        </authorList>
    </citation>
    <scope>NUCLEOTIDE SEQUENCE [LARGE SCALE GENOMIC DNA]</scope>
    <source>
        <strain evidence="3">ATCC 4875 / DSM 20272 / JCM 6432 / NBRC 12425 / NCIMB 8070</strain>
    </source>
</reference>
<sequence length="328" mass="35137">MQMKGAAMRRRYSKTRRVLAALAAAASVAAASAVPAQAATATFPKVSDCSTFTDFYSNWQRVPHPVQGTGTSWVPQGLAFDPVHRWILTSYYDGTEGVPASDKEPSRIVVTTLRGDLVKTLRINTADVDRGGHAGGLAVGRGRLYIASTEHGPRVISIDLGAIARTRDAGTLPESPTYDVDAASYAAFHDGRLYMGDFEKDTMYSYVVARNGAPIPATRKTYSTPTLVQGAAVTDRSFVFSRSYGRTRMSYLTTQDRRTGARRDAGLPNMAEGITWAPRGGRSAPTDLYVLFESGSAAYGDASSGGAATCVTTHLWHRSRTAVVGSHG</sequence>
<dbReference type="STRING" id="1171373.PACID_31940"/>
<name>K7RSD8_ACIA4</name>
<feature type="chain" id="PRO_5003910126" description="Lipoprotein" evidence="1">
    <location>
        <begin position="39"/>
        <end position="328"/>
    </location>
</feature>
<dbReference type="AlphaFoldDB" id="K7RSD8"/>
<accession>K7RSD8</accession>
<dbReference type="EMBL" id="CP003493">
    <property type="protein sequence ID" value="AFV90954.1"/>
    <property type="molecule type" value="Genomic_DNA"/>
</dbReference>
<feature type="signal peptide" evidence="1">
    <location>
        <begin position="1"/>
        <end position="38"/>
    </location>
</feature>
<evidence type="ECO:0008006" key="4">
    <source>
        <dbReference type="Google" id="ProtNLM"/>
    </source>
</evidence>
<dbReference type="HOGENOM" id="CLU_825931_0_0_11"/>
<protein>
    <recommendedName>
        <fullName evidence="4">Lipoprotein</fullName>
    </recommendedName>
</protein>